<name>A0A6C0H0M4_9ZZZZ</name>
<proteinExistence type="predicted"/>
<evidence type="ECO:0000256" key="1">
    <source>
        <dbReference type="SAM" id="MobiDB-lite"/>
    </source>
</evidence>
<accession>A0A6C0H0M4</accession>
<dbReference type="EMBL" id="MN739832">
    <property type="protein sequence ID" value="QHT73806.1"/>
    <property type="molecule type" value="Genomic_DNA"/>
</dbReference>
<evidence type="ECO:0000313" key="2">
    <source>
        <dbReference type="EMBL" id="QHT73806.1"/>
    </source>
</evidence>
<sequence length="261" mass="27989">MTNVLSFSSVIEYLLGVRYYSYSGFAILDCENATQASARTGLHYILGFFAECRARSMYPILVGKCAHIARFLQQAHMLLPSEPFYYFFLHGNNKKCPDDCFIVEMQARFTALGQSCLVYTNDRFANRMTWSKSVTDAMISSTDNPTRPRVRTHASTVLYRPNFELIDTSVPQMILLDHLPRIYGFPKKPSSAHGASGSAHGAGGSAHGAGGSACGGAGGSAHGGAGDSAHGGGKSERGAGKPVSSVHRASGSTKLGCKKRH</sequence>
<feature type="compositionally biased region" description="Gly residues" evidence="1">
    <location>
        <begin position="200"/>
        <end position="232"/>
    </location>
</feature>
<feature type="region of interest" description="Disordered" evidence="1">
    <location>
        <begin position="187"/>
        <end position="261"/>
    </location>
</feature>
<organism evidence="2">
    <name type="scientific">viral metagenome</name>
    <dbReference type="NCBI Taxonomy" id="1070528"/>
    <lineage>
        <taxon>unclassified sequences</taxon>
        <taxon>metagenomes</taxon>
        <taxon>organismal metagenomes</taxon>
    </lineage>
</organism>
<protein>
    <submittedName>
        <fullName evidence="2">Uncharacterized protein</fullName>
    </submittedName>
</protein>
<dbReference type="AlphaFoldDB" id="A0A6C0H0M4"/>
<reference evidence="2" key="1">
    <citation type="journal article" date="2020" name="Nature">
        <title>Giant virus diversity and host interactions through global metagenomics.</title>
        <authorList>
            <person name="Schulz F."/>
            <person name="Roux S."/>
            <person name="Paez-Espino D."/>
            <person name="Jungbluth S."/>
            <person name="Walsh D.A."/>
            <person name="Denef V.J."/>
            <person name="McMahon K.D."/>
            <person name="Konstantinidis K.T."/>
            <person name="Eloe-Fadrosh E.A."/>
            <person name="Kyrpides N.C."/>
            <person name="Woyke T."/>
        </authorList>
    </citation>
    <scope>NUCLEOTIDE SEQUENCE</scope>
    <source>
        <strain evidence="2">GVMAG-M-3300023179-4</strain>
    </source>
</reference>